<dbReference type="EMBL" id="JN885137">
    <property type="protein sequence ID" value="AEW87795.1"/>
    <property type="molecule type" value="Genomic_DNA"/>
</dbReference>
<dbReference type="EMBL" id="JN885136">
    <property type="protein sequence ID" value="AEW87625.1"/>
    <property type="molecule type" value="Genomic_DNA"/>
</dbReference>
<dbReference type="Proteomes" id="UP000133219">
    <property type="component" value="Segment"/>
</dbReference>
<dbReference type="GeneID" id="3416452"/>
<reference evidence="3 4" key="1">
    <citation type="journal article" date="2013" name="J. Virol.">
        <title>Genomic characterization of Japanese macaque rhadinovirus, a novel herpesvirus isolated from a nonhuman primate with a spontaneous inflammatory demyelinating disease.</title>
        <authorList>
            <person name="Estep R.D."/>
            <person name="Hansen S.G."/>
            <person name="Rogers K.S."/>
            <person name="Axthelm M.K."/>
            <person name="Wong S.W."/>
        </authorList>
    </citation>
    <scope>NUCLEOTIDE SEQUENCE [LARGE SCALE GENOMIC DNA]</scope>
    <source>
        <strain evidence="2">12E2</strain>
        <strain evidence="1">3A1</strain>
    </source>
</reference>
<name>G9JMA8_9GAMA</name>
<evidence type="ECO:0000313" key="2">
    <source>
        <dbReference type="EMBL" id="AEW87795.1"/>
    </source>
</evidence>
<proteinExistence type="predicted"/>
<dbReference type="KEGG" id="vg:3416452"/>
<organism evidence="1 4">
    <name type="scientific">Macaca fuscata rhadinovirus</name>
    <dbReference type="NCBI Taxonomy" id="272551"/>
    <lineage>
        <taxon>Viruses</taxon>
        <taxon>Duplodnaviria</taxon>
        <taxon>Heunggongvirae</taxon>
        <taxon>Peploviricota</taxon>
        <taxon>Herviviricetes</taxon>
        <taxon>Herpesvirales</taxon>
        <taxon>Orthoherpesviridae</taxon>
        <taxon>Gammaherpesvirinae</taxon>
        <taxon>Rhadinovirus</taxon>
        <taxon>Rhadinovirus macacinegamma11</taxon>
        <taxon>macacine gammaherpesvirus 11</taxon>
    </lineage>
</organism>
<evidence type="ECO:0000313" key="1">
    <source>
        <dbReference type="EMBL" id="AEW87625.1"/>
    </source>
</evidence>
<protein>
    <submittedName>
        <fullName evidence="1">JM100</fullName>
    </submittedName>
</protein>
<gene>
    <name evidence="1" type="ORF">JM100</name>
</gene>
<accession>G9JMA8</accession>
<evidence type="ECO:0000313" key="4">
    <source>
        <dbReference type="Proteomes" id="UP000133219"/>
    </source>
</evidence>
<evidence type="ECO:0000313" key="3">
    <source>
        <dbReference type="Proteomes" id="UP000124292"/>
    </source>
</evidence>
<dbReference type="Proteomes" id="UP000124292">
    <property type="component" value="Genome"/>
</dbReference>
<dbReference type="RefSeq" id="YP_238403.1">
    <property type="nucleotide sequence ID" value="NC_007016.1"/>
</dbReference>
<sequence length="138" mass="15577">MRLPVGADVCSRHEIIPPAATNSLSAQSAGYRLISLTSTPPHHLHRSCPCPDCPLNLVRSRPALLPGQAIDSSPLRDLPYGRNRRHEPLMFQLSRGKNNPRCRTQTRFRTRNAVLWRWVHGRDSATEPTDTGRFVHNL</sequence>